<evidence type="ECO:0000256" key="6">
    <source>
        <dbReference type="ARBA" id="ARBA00022801"/>
    </source>
</evidence>
<evidence type="ECO:0000313" key="16">
    <source>
        <dbReference type="EMBL" id="NGM20590.1"/>
    </source>
</evidence>
<dbReference type="GO" id="GO:0006753">
    <property type="term" value="P:nucleoside phosphate metabolic process"/>
    <property type="evidence" value="ECO:0007669"/>
    <property type="project" value="TreeGrafter"/>
</dbReference>
<keyword evidence="6" id="KW-0378">Hydrolase</keyword>
<dbReference type="CDD" id="cd24155">
    <property type="entry name" value="NUDIX_ADPRase"/>
    <property type="match status" value="1"/>
</dbReference>
<comment type="cofactor">
    <cofactor evidence="1 13">
        <name>Mg(2+)</name>
        <dbReference type="ChEBI" id="CHEBI:18420"/>
    </cofactor>
</comment>
<evidence type="ECO:0000313" key="17">
    <source>
        <dbReference type="Proteomes" id="UP000475385"/>
    </source>
</evidence>
<dbReference type="PANTHER" id="PTHR11839">
    <property type="entry name" value="UDP/ADP-SUGAR PYROPHOSPHATASE"/>
    <property type="match status" value="1"/>
</dbReference>
<evidence type="ECO:0000256" key="2">
    <source>
        <dbReference type="ARBA" id="ARBA00007482"/>
    </source>
</evidence>
<dbReference type="EC" id="3.6.1.13" evidence="3"/>
<dbReference type="InterPro" id="IPR000086">
    <property type="entry name" value="NUDIX_hydrolase_dom"/>
</dbReference>
<dbReference type="Gene3D" id="3.90.79.10">
    <property type="entry name" value="Nucleoside Triphosphate Pyrophosphohydrolase"/>
    <property type="match status" value="1"/>
</dbReference>
<dbReference type="EMBL" id="JAAIKB010000003">
    <property type="protein sequence ID" value="NGM20590.1"/>
    <property type="molecule type" value="Genomic_DNA"/>
</dbReference>
<feature type="binding site" evidence="13">
    <location>
        <position position="168"/>
    </location>
    <ligand>
        <name>Mg(2+)</name>
        <dbReference type="ChEBI" id="CHEBI:18420"/>
        <label>1</label>
    </ligand>
</feature>
<dbReference type="PROSITE" id="PS51462">
    <property type="entry name" value="NUDIX"/>
    <property type="match status" value="1"/>
</dbReference>
<feature type="short sequence motif" description="Nudix box" evidence="14">
    <location>
        <begin position="100"/>
        <end position="122"/>
    </location>
</feature>
<evidence type="ECO:0000256" key="12">
    <source>
        <dbReference type="ARBA" id="ARBA00049546"/>
    </source>
</evidence>
<dbReference type="SUPFAM" id="SSF55811">
    <property type="entry name" value="Nudix"/>
    <property type="match status" value="1"/>
</dbReference>
<feature type="binding site" evidence="13">
    <location>
        <position position="119"/>
    </location>
    <ligand>
        <name>Mg(2+)</name>
        <dbReference type="ChEBI" id="CHEBI:18420"/>
        <label>1</label>
    </ligand>
</feature>
<dbReference type="GO" id="GO:0019693">
    <property type="term" value="P:ribose phosphate metabolic process"/>
    <property type="evidence" value="ECO:0007669"/>
    <property type="project" value="TreeGrafter"/>
</dbReference>
<dbReference type="AlphaFoldDB" id="A0A6M1LJU6"/>
<feature type="binding site" evidence="13">
    <location>
        <position position="99"/>
    </location>
    <ligand>
        <name>Mg(2+)</name>
        <dbReference type="ChEBI" id="CHEBI:18420"/>
        <label>1</label>
    </ligand>
</feature>
<proteinExistence type="inferred from homology"/>
<evidence type="ECO:0000256" key="11">
    <source>
        <dbReference type="ARBA" id="ARBA00033056"/>
    </source>
</evidence>
<sequence length="216" mass="23988">MSATPRHPKAPPIPPHPGLEVLEDEVVWAQRFALQRVRFRYTRFDGTPSGILTWELWRRGQGVLVLPYDPATDRIALIEQFRLPALSAGMEPVMTECPAGLLEAGEDAEASARRELTEETGLTARAMAPIGRFMLMQGGCDEVVHFFCGQVDLSGTGATTHGLATEHEETRVVTLPAEDAFRLVAENRIENAPAALSLMWLQLNRARLRADWIFSK</sequence>
<evidence type="ECO:0000256" key="4">
    <source>
        <dbReference type="ARBA" id="ARBA00013297"/>
    </source>
</evidence>
<comment type="similarity">
    <text evidence="2">Belongs to the Nudix hydrolase family. NudF subfamily.</text>
</comment>
<dbReference type="Proteomes" id="UP000475385">
    <property type="component" value="Unassembled WGS sequence"/>
</dbReference>
<evidence type="ECO:0000256" key="5">
    <source>
        <dbReference type="ARBA" id="ARBA00022723"/>
    </source>
</evidence>
<evidence type="ECO:0000256" key="1">
    <source>
        <dbReference type="ARBA" id="ARBA00001946"/>
    </source>
</evidence>
<evidence type="ECO:0000256" key="13">
    <source>
        <dbReference type="PIRSR" id="PIRSR604385-2"/>
    </source>
</evidence>
<comment type="function">
    <text evidence="8">Acts on ADP-mannose and ADP-glucose as well as ADP-ribose. Prevents glycogen biosynthesis. The reaction catalyzed by this enzyme is a limiting step of the gluconeogenic process.</text>
</comment>
<comment type="caution">
    <text evidence="16">The sequence shown here is derived from an EMBL/GenBank/DDBJ whole genome shotgun (WGS) entry which is preliminary data.</text>
</comment>
<dbReference type="NCBIfam" id="TIGR00052">
    <property type="entry name" value="nudix-type nucleoside diphosphatase, YffH/AdpP family"/>
    <property type="match status" value="1"/>
</dbReference>
<dbReference type="GO" id="GO:0046872">
    <property type="term" value="F:metal ion binding"/>
    <property type="evidence" value="ECO:0007669"/>
    <property type="project" value="UniProtKB-KW"/>
</dbReference>
<evidence type="ECO:0000256" key="10">
    <source>
        <dbReference type="ARBA" id="ARBA00030308"/>
    </source>
</evidence>
<reference evidence="16 17" key="1">
    <citation type="submission" date="2020-03" db="EMBL/GenBank/DDBJ databases">
        <title>Roseomonas stagni sp. nov., isolated from pond water in Japan.</title>
        <authorList>
            <person name="Furuhata K."/>
            <person name="Miyamoto H."/>
            <person name="Goto K."/>
        </authorList>
    </citation>
    <scope>NUCLEOTIDE SEQUENCE [LARGE SCALE GENOMIC DNA]</scope>
    <source>
        <strain evidence="16 17">PeD5</strain>
    </source>
</reference>
<evidence type="ECO:0000256" key="3">
    <source>
        <dbReference type="ARBA" id="ARBA00012453"/>
    </source>
</evidence>
<dbReference type="PRINTS" id="PR00502">
    <property type="entry name" value="NUDIXFAMILY"/>
</dbReference>
<evidence type="ECO:0000256" key="8">
    <source>
        <dbReference type="ARBA" id="ARBA00025164"/>
    </source>
</evidence>
<dbReference type="GO" id="GO:0005829">
    <property type="term" value="C:cytosol"/>
    <property type="evidence" value="ECO:0007669"/>
    <property type="project" value="TreeGrafter"/>
</dbReference>
<evidence type="ECO:0000256" key="9">
    <source>
        <dbReference type="ARBA" id="ARBA00030162"/>
    </source>
</evidence>
<dbReference type="InterPro" id="IPR020476">
    <property type="entry name" value="Nudix_hydrolase"/>
</dbReference>
<dbReference type="GO" id="GO:0019144">
    <property type="term" value="F:ADP-sugar diphosphatase activity"/>
    <property type="evidence" value="ECO:0007669"/>
    <property type="project" value="TreeGrafter"/>
</dbReference>
<dbReference type="Pfam" id="PF00293">
    <property type="entry name" value="NUDIX"/>
    <property type="match status" value="1"/>
</dbReference>
<protein>
    <recommendedName>
        <fullName evidence="4">ADP-ribose pyrophosphatase</fullName>
        <ecNumber evidence="3">3.6.1.13</ecNumber>
    </recommendedName>
    <alternativeName>
        <fullName evidence="9">ADP-ribose diphosphatase</fullName>
    </alternativeName>
    <alternativeName>
        <fullName evidence="11">ADP-ribose phosphohydrolase</fullName>
    </alternativeName>
    <alternativeName>
        <fullName evidence="10">Adenosine diphosphoribose pyrophosphatase</fullName>
    </alternativeName>
</protein>
<organism evidence="16 17">
    <name type="scientific">Falsiroseomonas algicola</name>
    <dbReference type="NCBI Taxonomy" id="2716930"/>
    <lineage>
        <taxon>Bacteria</taxon>
        <taxon>Pseudomonadati</taxon>
        <taxon>Pseudomonadota</taxon>
        <taxon>Alphaproteobacteria</taxon>
        <taxon>Acetobacterales</taxon>
        <taxon>Roseomonadaceae</taxon>
        <taxon>Falsiroseomonas</taxon>
    </lineage>
</organism>
<accession>A0A6M1LJU6</accession>
<keyword evidence="17" id="KW-1185">Reference proteome</keyword>
<dbReference type="InterPro" id="IPR004385">
    <property type="entry name" value="NDP_pyrophosphatase"/>
</dbReference>
<evidence type="ECO:0000256" key="7">
    <source>
        <dbReference type="ARBA" id="ARBA00022842"/>
    </source>
</evidence>
<dbReference type="InterPro" id="IPR015797">
    <property type="entry name" value="NUDIX_hydrolase-like_dom_sf"/>
</dbReference>
<evidence type="ECO:0000259" key="15">
    <source>
        <dbReference type="PROSITE" id="PS51462"/>
    </source>
</evidence>
<gene>
    <name evidence="16" type="ORF">G3576_11230</name>
</gene>
<dbReference type="RefSeq" id="WP_164694467.1">
    <property type="nucleotide sequence ID" value="NZ_JAAIKB010000003.1"/>
</dbReference>
<dbReference type="GO" id="GO:0047631">
    <property type="term" value="F:ADP-ribose diphosphatase activity"/>
    <property type="evidence" value="ECO:0007669"/>
    <property type="project" value="UniProtKB-EC"/>
</dbReference>
<name>A0A6M1LJU6_9PROT</name>
<keyword evidence="5 13" id="KW-0479">Metal-binding</keyword>
<feature type="binding site" evidence="13">
    <location>
        <position position="115"/>
    </location>
    <ligand>
        <name>Mg(2+)</name>
        <dbReference type="ChEBI" id="CHEBI:18420"/>
        <label>1</label>
    </ligand>
</feature>
<keyword evidence="7 13" id="KW-0460">Magnesium</keyword>
<dbReference type="PANTHER" id="PTHR11839:SF5">
    <property type="entry name" value="ADP-RIBOSE PYROPHOSPHATASE"/>
    <property type="match status" value="1"/>
</dbReference>
<feature type="domain" description="Nudix hydrolase" evidence="15">
    <location>
        <begin position="58"/>
        <end position="197"/>
    </location>
</feature>
<evidence type="ECO:0000256" key="14">
    <source>
        <dbReference type="PIRSR" id="PIRSR604385-3"/>
    </source>
</evidence>
<comment type="catalytic activity">
    <reaction evidence="12">
        <text>ADP-D-ribose + H2O = D-ribose 5-phosphate + AMP + 2 H(+)</text>
        <dbReference type="Rhea" id="RHEA:10412"/>
        <dbReference type="ChEBI" id="CHEBI:15377"/>
        <dbReference type="ChEBI" id="CHEBI:15378"/>
        <dbReference type="ChEBI" id="CHEBI:57967"/>
        <dbReference type="ChEBI" id="CHEBI:78346"/>
        <dbReference type="ChEBI" id="CHEBI:456215"/>
        <dbReference type="EC" id="3.6.1.13"/>
    </reaction>
</comment>